<dbReference type="InterPro" id="IPR016187">
    <property type="entry name" value="CTDL_fold"/>
</dbReference>
<evidence type="ECO:0000313" key="3">
    <source>
        <dbReference type="EMBL" id="GLK70202.1"/>
    </source>
</evidence>
<comment type="caution">
    <text evidence="3">The sequence shown here is derived from an EMBL/GenBank/DDBJ whole genome shotgun (WGS) entry which is preliminary data.</text>
</comment>
<dbReference type="GO" id="GO:0120147">
    <property type="term" value="F:formylglycine-generating oxidase activity"/>
    <property type="evidence" value="ECO:0007669"/>
    <property type="project" value="TreeGrafter"/>
</dbReference>
<organism evidence="3 4">
    <name type="scientific">Ancylobacter dichloromethanicus</name>
    <dbReference type="NCBI Taxonomy" id="518825"/>
    <lineage>
        <taxon>Bacteria</taxon>
        <taxon>Pseudomonadati</taxon>
        <taxon>Pseudomonadota</taxon>
        <taxon>Alphaproteobacteria</taxon>
        <taxon>Hyphomicrobiales</taxon>
        <taxon>Xanthobacteraceae</taxon>
        <taxon>Ancylobacter</taxon>
    </lineage>
</organism>
<keyword evidence="1" id="KW-1133">Transmembrane helix</keyword>
<dbReference type="SUPFAM" id="SSF56436">
    <property type="entry name" value="C-type lectin-like"/>
    <property type="match status" value="1"/>
</dbReference>
<dbReference type="InterPro" id="IPR005532">
    <property type="entry name" value="SUMF_dom"/>
</dbReference>
<name>A0A9W6J3V3_9HYPH</name>
<dbReference type="Proteomes" id="UP001143370">
    <property type="component" value="Unassembled WGS sequence"/>
</dbReference>
<dbReference type="EMBL" id="BSFJ01000002">
    <property type="protein sequence ID" value="GLK70202.1"/>
    <property type="molecule type" value="Genomic_DNA"/>
</dbReference>
<evidence type="ECO:0000313" key="4">
    <source>
        <dbReference type="Proteomes" id="UP001143370"/>
    </source>
</evidence>
<dbReference type="PANTHER" id="PTHR23150:SF19">
    <property type="entry name" value="FORMYLGLYCINE-GENERATING ENZYME"/>
    <property type="match status" value="1"/>
</dbReference>
<evidence type="ECO:0000256" key="1">
    <source>
        <dbReference type="SAM" id="Phobius"/>
    </source>
</evidence>
<evidence type="ECO:0000259" key="2">
    <source>
        <dbReference type="Pfam" id="PF03781"/>
    </source>
</evidence>
<dbReference type="InterPro" id="IPR051043">
    <property type="entry name" value="Sulfatase_Mod_Factor_Kinase"/>
</dbReference>
<dbReference type="Pfam" id="PF03781">
    <property type="entry name" value="FGE-sulfatase"/>
    <property type="match status" value="1"/>
</dbReference>
<keyword evidence="4" id="KW-1185">Reference proteome</keyword>
<dbReference type="RefSeq" id="WP_213375181.1">
    <property type="nucleotide sequence ID" value="NZ_BSFJ01000002.1"/>
</dbReference>
<dbReference type="AlphaFoldDB" id="A0A9W6J3V3"/>
<feature type="domain" description="Sulfatase-modifying factor enzyme-like" evidence="2">
    <location>
        <begin position="483"/>
        <end position="586"/>
    </location>
</feature>
<keyword evidence="1" id="KW-0812">Transmembrane</keyword>
<feature type="transmembrane region" description="Helical" evidence="1">
    <location>
        <begin position="239"/>
        <end position="259"/>
    </location>
</feature>
<sequence>MEQLGSVLFIALDGDPPAELDLDRLPDASAVAARVKAAFESFMAPSATFAAGCDGEVIPPEAGLFLVYAFGHAWLSAGEPQTAIKAGSGSRLLVADELLRWLVPAAAADRTILILDCCHAAAFDSYVAEPHIPRLIVYACGRDEKAISLHGDQASRLSLALGSELTPRAAPLFGPQLSRSTPVDLVHTVGEVARYLDRNTVLTGQTVDYRMNGRAILLGRSHHAAAGGREGAVARIRGILIAGGATAAILMVGLGWFYWSHVLIEIDLAGLPTIAKDIRVAASEEDPSTNGSRVFDERGVSGNRVRVWAPASNVLIRIEGQYADGSDRALAFHLDVQRGFDPRTKMVSLALPPATAVTAHPGMAFVPATTWFHGLDSESRANESSYWIDIRPPTVASYLDVARRLMSEGKMEPYDSYILQARQRSSAVEATGLGQLHQLSNDLGKIFSIIEADSSEHVAAPGEIALGLGELPCDTCPAPMMRTEAELYCSSRNLRLPTDLEWELAVRGVDGRVYPWGNRLDEARANLPGLPKVGAPSPNLKPVDAYASERSPFGLVDTVGNAGDWVLASYDRSYMGATYRHNPSDATSYQLLPITDETSTIREITARCVAGPQVNP</sequence>
<accession>A0A9W6J3V3</accession>
<protein>
    <recommendedName>
        <fullName evidence="2">Sulfatase-modifying factor enzyme-like domain-containing protein</fullName>
    </recommendedName>
</protein>
<dbReference type="PANTHER" id="PTHR23150">
    <property type="entry name" value="SULFATASE MODIFYING FACTOR 1, 2"/>
    <property type="match status" value="1"/>
</dbReference>
<reference evidence="3" key="2">
    <citation type="submission" date="2023-01" db="EMBL/GenBank/DDBJ databases">
        <authorList>
            <person name="Sun Q."/>
            <person name="Evtushenko L."/>
        </authorList>
    </citation>
    <scope>NUCLEOTIDE SEQUENCE</scope>
    <source>
        <strain evidence="3">VKM B-2484</strain>
    </source>
</reference>
<reference evidence="3" key="1">
    <citation type="journal article" date="2014" name="Int. J. Syst. Evol. Microbiol.">
        <title>Complete genome sequence of Corynebacterium casei LMG S-19264T (=DSM 44701T), isolated from a smear-ripened cheese.</title>
        <authorList>
            <consortium name="US DOE Joint Genome Institute (JGI-PGF)"/>
            <person name="Walter F."/>
            <person name="Albersmeier A."/>
            <person name="Kalinowski J."/>
            <person name="Ruckert C."/>
        </authorList>
    </citation>
    <scope>NUCLEOTIDE SEQUENCE</scope>
    <source>
        <strain evidence="3">VKM B-2484</strain>
    </source>
</reference>
<keyword evidence="1" id="KW-0472">Membrane</keyword>
<proteinExistence type="predicted"/>
<dbReference type="Gene3D" id="3.90.1580.10">
    <property type="entry name" value="paralog of FGE (formylglycine-generating enzyme)"/>
    <property type="match status" value="1"/>
</dbReference>
<dbReference type="InterPro" id="IPR042095">
    <property type="entry name" value="SUMF_sf"/>
</dbReference>
<gene>
    <name evidence="3" type="ORF">GCM10017643_03170</name>
</gene>